<reference evidence="2" key="1">
    <citation type="submission" date="2022-10" db="EMBL/GenBank/DDBJ databases">
        <title>Fusarium specimens isolated from Avocado Roots.</title>
        <authorList>
            <person name="Stajich J."/>
            <person name="Roper C."/>
            <person name="Heimlech-Rivalta G."/>
        </authorList>
    </citation>
    <scope>NUCLEOTIDE SEQUENCE</scope>
    <source>
        <strain evidence="2">CF00143</strain>
    </source>
</reference>
<name>A0A9W8UAB5_9HYPO</name>
<accession>A0A9W8UAB5</accession>
<protein>
    <recommendedName>
        <fullName evidence="1">Heterokaryon incompatibility domain-containing protein</fullName>
    </recommendedName>
</protein>
<dbReference type="AlphaFoldDB" id="A0A9W8UAB5"/>
<comment type="caution">
    <text evidence="2">The sequence shown here is derived from an EMBL/GenBank/DDBJ whole genome shotgun (WGS) entry which is preliminary data.</text>
</comment>
<dbReference type="InterPro" id="IPR010730">
    <property type="entry name" value="HET"/>
</dbReference>
<dbReference type="EMBL" id="JAPDHF010000008">
    <property type="protein sequence ID" value="KAJ4013950.1"/>
    <property type="molecule type" value="Genomic_DNA"/>
</dbReference>
<gene>
    <name evidence="2" type="ORF">NW766_006192</name>
</gene>
<dbReference type="Pfam" id="PF06985">
    <property type="entry name" value="HET"/>
    <property type="match status" value="1"/>
</dbReference>
<dbReference type="PANTHER" id="PTHR24148:SF64">
    <property type="entry name" value="HETEROKARYON INCOMPATIBILITY DOMAIN-CONTAINING PROTEIN"/>
    <property type="match status" value="1"/>
</dbReference>
<organism evidence="2 3">
    <name type="scientific">Fusarium irregulare</name>
    <dbReference type="NCBI Taxonomy" id="2494466"/>
    <lineage>
        <taxon>Eukaryota</taxon>
        <taxon>Fungi</taxon>
        <taxon>Dikarya</taxon>
        <taxon>Ascomycota</taxon>
        <taxon>Pezizomycotina</taxon>
        <taxon>Sordariomycetes</taxon>
        <taxon>Hypocreomycetidae</taxon>
        <taxon>Hypocreales</taxon>
        <taxon>Nectriaceae</taxon>
        <taxon>Fusarium</taxon>
        <taxon>Fusarium incarnatum-equiseti species complex</taxon>
    </lineage>
</organism>
<dbReference type="OrthoDB" id="3553147at2759"/>
<evidence type="ECO:0000259" key="1">
    <source>
        <dbReference type="Pfam" id="PF06985"/>
    </source>
</evidence>
<evidence type="ECO:0000313" key="2">
    <source>
        <dbReference type="EMBL" id="KAJ4013950.1"/>
    </source>
</evidence>
<proteinExistence type="predicted"/>
<keyword evidence="3" id="KW-1185">Reference proteome</keyword>
<feature type="domain" description="Heterokaryon incompatibility" evidence="1">
    <location>
        <begin position="69"/>
        <end position="234"/>
    </location>
</feature>
<dbReference type="InterPro" id="IPR052895">
    <property type="entry name" value="HetReg/Transcr_Mod"/>
</dbReference>
<dbReference type="Proteomes" id="UP001152130">
    <property type="component" value="Unassembled WGS sequence"/>
</dbReference>
<dbReference type="PANTHER" id="PTHR24148">
    <property type="entry name" value="ANKYRIN REPEAT DOMAIN-CONTAINING PROTEIN 39 HOMOLOG-RELATED"/>
    <property type="match status" value="1"/>
</dbReference>
<sequence length="688" mass="78260">MAGNLVSDAIILEEEHTYNDEPKACFQYPALLPSDIRILELNPGRLEEPLTGTILNRTFLPDEKEIPEYDAISYCWGDQSQPDSITLAQEHHISMGQLPVGRNLAAALRALRDPQKKRNLWCDSICINQSDLDDRTTQVQMMHHIYYYAASVVMWLGPETPWSALAMDTLRSCADLVESVTFDFAIYRDRYSFKDPANNVVLPRDGLSLTVCQRRAVENLLALSWHRRLWTHQEALLANKLTSVVMLGYEEISWKDFHHAFSLVCLLKDVPPETVDNPVTYNDNVQRVGNRMLACTINKQKSNSWDEALYVTEHMEFSDDRDRIYAIRGLVEQDLAESIEVDYSRSLKEIFTSVCLDEIRRERNLDIMTLCNAATTPSWVADLDRKWGGLTLDSHAARDSEPAVNLIEPNVLEVAGIACDEIITEPQALPCKVLLETAAEFRQRILDSFLSLATEELLQDDAVLDQLIIMLTEGSVRDYSIEKLHPPEVHSLRSLESWRGKIRKWVKGDLDDVQDPWETDGAFIATLPMGGKSNGCAKTRRGTFVRVPMETHKGDRVAVFLGLGTSIVLRHQGAENSYSIIGAAYHPDFSATQAFLGDDFHGWERVWNRLMVMYGFYKEGNPIRYTDPRLDNIPLSDGFEERYLDTEPNVGRPFWGRDGHRDFSSKDPRMSEAALMARGVPLQKFRLI</sequence>
<evidence type="ECO:0000313" key="3">
    <source>
        <dbReference type="Proteomes" id="UP001152130"/>
    </source>
</evidence>